<dbReference type="KEGG" id="cdet:87936906"/>
<dbReference type="EMBL" id="CP137305">
    <property type="protein sequence ID" value="WQF75389.1"/>
    <property type="molecule type" value="Genomic_DNA"/>
</dbReference>
<evidence type="ECO:0000313" key="1">
    <source>
        <dbReference type="EMBL" id="WQF75389.1"/>
    </source>
</evidence>
<sequence length="66" mass="7274">MHSSPTRLHRELSHVSPVADGHDSLAVDLFWKFQSGLGLSEHQSDDAILTTTSNHGWEGCRKPHVG</sequence>
<dbReference type="Proteomes" id="UP001322277">
    <property type="component" value="Chromosome 1"/>
</dbReference>
<name>A0AAX4HWX2_9PEZI</name>
<evidence type="ECO:0000313" key="2">
    <source>
        <dbReference type="Proteomes" id="UP001322277"/>
    </source>
</evidence>
<gene>
    <name evidence="1" type="ORF">CDEST_00403</name>
</gene>
<proteinExistence type="predicted"/>
<keyword evidence="2" id="KW-1185">Reference proteome</keyword>
<organism evidence="1 2">
    <name type="scientific">Colletotrichum destructivum</name>
    <dbReference type="NCBI Taxonomy" id="34406"/>
    <lineage>
        <taxon>Eukaryota</taxon>
        <taxon>Fungi</taxon>
        <taxon>Dikarya</taxon>
        <taxon>Ascomycota</taxon>
        <taxon>Pezizomycotina</taxon>
        <taxon>Sordariomycetes</taxon>
        <taxon>Hypocreomycetidae</taxon>
        <taxon>Glomerellales</taxon>
        <taxon>Glomerellaceae</taxon>
        <taxon>Colletotrichum</taxon>
        <taxon>Colletotrichum destructivum species complex</taxon>
    </lineage>
</organism>
<protein>
    <submittedName>
        <fullName evidence="1">Uncharacterized protein</fullName>
    </submittedName>
</protein>
<dbReference type="GeneID" id="87936906"/>
<accession>A0AAX4HWX2</accession>
<dbReference type="RefSeq" id="XP_062772613.1">
    <property type="nucleotide sequence ID" value="XM_062916562.1"/>
</dbReference>
<reference evidence="2" key="1">
    <citation type="journal article" date="2023" name="bioRxiv">
        <title>Complete genome of the Medicago anthracnose fungus, Colletotrichum destructivum, reveals a mini-chromosome-like region within a core chromosome.</title>
        <authorList>
            <person name="Lapalu N."/>
            <person name="Simon A."/>
            <person name="Lu A."/>
            <person name="Plaumann P.-L."/>
            <person name="Amselem J."/>
            <person name="Pigne S."/>
            <person name="Auger A."/>
            <person name="Koch C."/>
            <person name="Dallery J.-F."/>
            <person name="O'Connell R.J."/>
        </authorList>
    </citation>
    <scope>NUCLEOTIDE SEQUENCE [LARGE SCALE GENOMIC DNA]</scope>
    <source>
        <strain evidence="2">CBS 520.97</strain>
    </source>
</reference>
<dbReference type="AlphaFoldDB" id="A0AAX4HWX2"/>